<dbReference type="EMBL" id="DF849833">
    <property type="protein sequence ID" value="GAT59242.1"/>
    <property type="molecule type" value="Genomic_DNA"/>
</dbReference>
<dbReference type="Proteomes" id="UP000815677">
    <property type="component" value="Unassembled WGS sequence"/>
</dbReference>
<proteinExistence type="predicted"/>
<evidence type="ECO:0000313" key="1">
    <source>
        <dbReference type="EMBL" id="GAT59242.1"/>
    </source>
</evidence>
<name>A0ABQ0M8R6_MYCCL</name>
<reference evidence="1" key="1">
    <citation type="submission" date="2014-09" db="EMBL/GenBank/DDBJ databases">
        <title>Genome sequence of the luminous mushroom Mycena chlorophos for searching fungal bioluminescence genes.</title>
        <authorList>
            <person name="Tanaka Y."/>
            <person name="Kasuga D."/>
            <person name="Oba Y."/>
            <person name="Hase S."/>
            <person name="Sato K."/>
            <person name="Oba Y."/>
            <person name="Sakakibara Y."/>
        </authorList>
    </citation>
    <scope>NUCLEOTIDE SEQUENCE</scope>
</reference>
<evidence type="ECO:0008006" key="3">
    <source>
        <dbReference type="Google" id="ProtNLM"/>
    </source>
</evidence>
<gene>
    <name evidence="1" type="ORF">MCHLO_15563</name>
</gene>
<keyword evidence="2" id="KW-1185">Reference proteome</keyword>
<organism evidence="1 2">
    <name type="scientific">Mycena chlorophos</name>
    <name type="common">Agaric fungus</name>
    <name type="synonym">Agaricus chlorophos</name>
    <dbReference type="NCBI Taxonomy" id="658473"/>
    <lineage>
        <taxon>Eukaryota</taxon>
        <taxon>Fungi</taxon>
        <taxon>Dikarya</taxon>
        <taxon>Basidiomycota</taxon>
        <taxon>Agaricomycotina</taxon>
        <taxon>Agaricomycetes</taxon>
        <taxon>Agaricomycetidae</taxon>
        <taxon>Agaricales</taxon>
        <taxon>Marasmiineae</taxon>
        <taxon>Mycenaceae</taxon>
        <taxon>Mycena</taxon>
    </lineage>
</organism>
<evidence type="ECO:0000313" key="2">
    <source>
        <dbReference type="Proteomes" id="UP000815677"/>
    </source>
</evidence>
<accession>A0ABQ0M8R6</accession>
<protein>
    <recommendedName>
        <fullName evidence="3">F-box domain-containing protein</fullName>
    </recommendedName>
</protein>
<sequence>MARLPQELLDAIVDHLAQDTESLQRCCVASRHFIRAAQKQLFDIIDLRGDAEPVEPSTSGGLARALSTILSSSPHLGSYIGQLHLGLLEREPEDHAALEHVLGPGMLPKLRKISIQGDGMALWPSLADALCELCLRLRALDLGMLGVSDVPLPVIRAAMTFQRDLFLGIIAPTQSSEWNDAQLARYRLAKRPEEPPLRKLILIQGPHPSLSDLLGGFDELSTQISQLQILENHILDDPPVLSQQLIEGSSKTLRSLLLRLLPLDTEPISFPSLPSLTRAHIIAELDETNEMALPDSFSPLLVGLVSAAPQLIHLALEFTAYDLAKELEWDFEALPVIKSDSAPKLRSSLMRRSCIDHA</sequence>